<evidence type="ECO:0000313" key="1">
    <source>
        <dbReference type="EMBL" id="MEC0229753.1"/>
    </source>
</evidence>
<reference evidence="1 2" key="1">
    <citation type="submission" date="2023-03" db="EMBL/GenBank/DDBJ databases">
        <title>Bacillus Genome Sequencing.</title>
        <authorList>
            <person name="Dunlap C."/>
        </authorList>
    </citation>
    <scope>NUCLEOTIDE SEQUENCE [LARGE SCALE GENOMIC DNA]</scope>
    <source>
        <strain evidence="1 2">BD-533</strain>
    </source>
</reference>
<dbReference type="EMBL" id="JARLKY010000055">
    <property type="protein sequence ID" value="MEC0229753.1"/>
    <property type="molecule type" value="Genomic_DNA"/>
</dbReference>
<dbReference type="Proteomes" id="UP001338137">
    <property type="component" value="Unassembled WGS sequence"/>
</dbReference>
<sequence length="163" mass="18547">MEPKIGLLMDLPDDKLPGLFAQIDKALAGKADVFDRDKEMLIFSQEAQKLAALTVMAELNIETDPMALRLLPNNAELTDLFSDYGFTSRIENNYLYDKLVVSFRFTTDSPQAEVDQAALQIEEHLLALYKDSQDREVFVVDRQLEELMKGIAKAYRCRIEILA</sequence>
<organism evidence="1 2">
    <name type="scientific">Paenibacillus alba</name>
    <dbReference type="NCBI Taxonomy" id="1197127"/>
    <lineage>
        <taxon>Bacteria</taxon>
        <taxon>Bacillati</taxon>
        <taxon>Bacillota</taxon>
        <taxon>Bacilli</taxon>
        <taxon>Bacillales</taxon>
        <taxon>Paenibacillaceae</taxon>
        <taxon>Paenibacillus</taxon>
    </lineage>
</organism>
<keyword evidence="2" id="KW-1185">Reference proteome</keyword>
<accession>A0ABU6GAB3</accession>
<comment type="caution">
    <text evidence="1">The sequence shown here is derived from an EMBL/GenBank/DDBJ whole genome shotgun (WGS) entry which is preliminary data.</text>
</comment>
<evidence type="ECO:0000313" key="2">
    <source>
        <dbReference type="Proteomes" id="UP001338137"/>
    </source>
</evidence>
<protein>
    <submittedName>
        <fullName evidence="1">Uncharacterized protein</fullName>
    </submittedName>
</protein>
<proteinExistence type="predicted"/>
<dbReference type="RefSeq" id="WP_173216704.1">
    <property type="nucleotide sequence ID" value="NZ_JABMKZ010000003.1"/>
</dbReference>
<gene>
    <name evidence="1" type="ORF">P4I72_21725</name>
</gene>
<name>A0ABU6GAB3_9BACL</name>